<feature type="domain" description="HTH myb-type" evidence="4">
    <location>
        <begin position="210"/>
        <end position="239"/>
    </location>
</feature>
<dbReference type="Gene3D" id="1.10.10.60">
    <property type="entry name" value="Homeodomain-like"/>
    <property type="match status" value="2"/>
</dbReference>
<protein>
    <recommendedName>
        <fullName evidence="7">Myb-like domain-containing protein</fullName>
    </recommendedName>
</protein>
<reference evidence="5" key="1">
    <citation type="submission" date="2021-03" db="EMBL/GenBank/DDBJ databases">
        <authorList>
            <person name="Tagirdzhanova G."/>
        </authorList>
    </citation>
    <scope>NUCLEOTIDE SEQUENCE</scope>
</reference>
<dbReference type="PANTHER" id="PTHR46734">
    <property type="entry name" value="TELOMERIC REPEAT-BINDING FACTOR 1 TERF1"/>
    <property type="match status" value="1"/>
</dbReference>
<dbReference type="SMART" id="SM00717">
    <property type="entry name" value="SANT"/>
    <property type="match status" value="2"/>
</dbReference>
<evidence type="ECO:0000256" key="1">
    <source>
        <dbReference type="ARBA" id="ARBA00023242"/>
    </source>
</evidence>
<dbReference type="SUPFAM" id="SSF46689">
    <property type="entry name" value="Homeodomain-like"/>
    <property type="match status" value="2"/>
</dbReference>
<evidence type="ECO:0000313" key="6">
    <source>
        <dbReference type="Proteomes" id="UP000664203"/>
    </source>
</evidence>
<evidence type="ECO:0008006" key="7">
    <source>
        <dbReference type="Google" id="ProtNLM"/>
    </source>
</evidence>
<dbReference type="InterPro" id="IPR009057">
    <property type="entry name" value="Homeodomain-like_sf"/>
</dbReference>
<feature type="compositionally biased region" description="Acidic residues" evidence="2">
    <location>
        <begin position="408"/>
        <end position="420"/>
    </location>
</feature>
<feature type="domain" description="Myb-like" evidence="3">
    <location>
        <begin position="205"/>
        <end position="256"/>
    </location>
</feature>
<dbReference type="EMBL" id="CAJPDR010000002">
    <property type="protein sequence ID" value="CAF9903875.1"/>
    <property type="molecule type" value="Genomic_DNA"/>
</dbReference>
<evidence type="ECO:0000259" key="4">
    <source>
        <dbReference type="PROSITE" id="PS51294"/>
    </source>
</evidence>
<dbReference type="InterPro" id="IPR052450">
    <property type="entry name" value="TRBD-Containing_Protein"/>
</dbReference>
<dbReference type="AlphaFoldDB" id="A0A8H3I5A9"/>
<name>A0A8H3I5A9_9LECA</name>
<feature type="compositionally biased region" description="Basic residues" evidence="2">
    <location>
        <begin position="390"/>
        <end position="401"/>
    </location>
</feature>
<dbReference type="Pfam" id="PF00249">
    <property type="entry name" value="Myb_DNA-binding"/>
    <property type="match status" value="1"/>
</dbReference>
<evidence type="ECO:0000256" key="2">
    <source>
        <dbReference type="SAM" id="MobiDB-lite"/>
    </source>
</evidence>
<proteinExistence type="predicted"/>
<accession>A0A8H3I5A9</accession>
<dbReference type="PANTHER" id="PTHR46734:SF1">
    <property type="entry name" value="TELOMERIC REPEAT-BINDING FACTOR 1"/>
    <property type="match status" value="1"/>
</dbReference>
<keyword evidence="1" id="KW-0539">Nucleus</keyword>
<dbReference type="Proteomes" id="UP000664203">
    <property type="component" value="Unassembled WGS sequence"/>
</dbReference>
<feature type="region of interest" description="Disordered" evidence="2">
    <location>
        <begin position="374"/>
        <end position="449"/>
    </location>
</feature>
<organism evidence="5 6">
    <name type="scientific">Alectoria fallacina</name>
    <dbReference type="NCBI Taxonomy" id="1903189"/>
    <lineage>
        <taxon>Eukaryota</taxon>
        <taxon>Fungi</taxon>
        <taxon>Dikarya</taxon>
        <taxon>Ascomycota</taxon>
        <taxon>Pezizomycotina</taxon>
        <taxon>Lecanoromycetes</taxon>
        <taxon>OSLEUM clade</taxon>
        <taxon>Lecanoromycetidae</taxon>
        <taxon>Lecanorales</taxon>
        <taxon>Lecanorineae</taxon>
        <taxon>Parmeliaceae</taxon>
        <taxon>Alectoria</taxon>
    </lineage>
</organism>
<evidence type="ECO:0000259" key="3">
    <source>
        <dbReference type="PROSITE" id="PS50090"/>
    </source>
</evidence>
<dbReference type="InterPro" id="IPR001005">
    <property type="entry name" value="SANT/Myb"/>
</dbReference>
<comment type="caution">
    <text evidence="5">The sequence shown here is derived from an EMBL/GenBank/DDBJ whole genome shotgun (WGS) entry which is preliminary data.</text>
</comment>
<dbReference type="PROSITE" id="PS50090">
    <property type="entry name" value="MYB_LIKE"/>
    <property type="match status" value="1"/>
</dbReference>
<sequence length="477" mass="54661">MNIPVFDDIFDDFQTRPSLRIPPLQDPFPALSIISRRPSPLEPNARVIIDSEAIKLTGRQKALAQAKLLGAPEHNELDVPITAKPAAILEAQETANPKERPRKKQKLYDHEQIADFVQLPRPQANLREDKPRPFQPISVLNELHEPPPSAALFPPITPNASQEEHDKYHPDAGQPTNQTKDPERPPAKKRKPRVRSTGSCTAKRTYTRERTAWTEAETDQLVKGVAIYGMGRWKSILDHPELHFREGRTNMDLKDRCVMSWCFVSQSAADQALRFRVVFPPNAQHKWTRPMPEPPDDDQEATFAYKPATKSPAKKSPLRAPKRLWTVQEDTELDKGFQLYGFQWNLMLKDPALSFDQRSCGQIRDRFRLRFPDVYKQQDSTAPPKEKRASPKKSQRAKSSTRTKETVDDSNEPANEDESDVWPRDKIGSKTVEASQTEEEDSRLSNSILHNDWDWDENLTLAPLAWEDMARPMFPFD</sequence>
<dbReference type="InterPro" id="IPR017930">
    <property type="entry name" value="Myb_dom"/>
</dbReference>
<dbReference type="OrthoDB" id="608866at2759"/>
<evidence type="ECO:0000313" key="5">
    <source>
        <dbReference type="EMBL" id="CAF9903875.1"/>
    </source>
</evidence>
<dbReference type="CDD" id="cd11660">
    <property type="entry name" value="SANT_TRF"/>
    <property type="match status" value="1"/>
</dbReference>
<gene>
    <name evidence="5" type="ORF">ALECFALPRED_003022</name>
</gene>
<dbReference type="PROSITE" id="PS51294">
    <property type="entry name" value="HTH_MYB"/>
    <property type="match status" value="1"/>
</dbReference>
<feature type="region of interest" description="Disordered" evidence="2">
    <location>
        <begin position="139"/>
        <end position="205"/>
    </location>
</feature>
<keyword evidence="6" id="KW-1185">Reference proteome</keyword>